<keyword evidence="1" id="KW-0472">Membrane</keyword>
<keyword evidence="1" id="KW-1133">Transmembrane helix</keyword>
<evidence type="ECO:0000313" key="2">
    <source>
        <dbReference type="EMBL" id="MDK2564227.1"/>
    </source>
</evidence>
<feature type="transmembrane region" description="Helical" evidence="1">
    <location>
        <begin position="123"/>
        <end position="147"/>
    </location>
</feature>
<dbReference type="NCBIfam" id="TIGR03732">
    <property type="entry name" value="lanti_perm_MutE"/>
    <property type="match status" value="1"/>
</dbReference>
<evidence type="ECO:0000313" key="3">
    <source>
        <dbReference type="Proteomes" id="UP001301012"/>
    </source>
</evidence>
<evidence type="ECO:0000256" key="1">
    <source>
        <dbReference type="SAM" id="Phobius"/>
    </source>
</evidence>
<sequence length="241" mass="27191">MIDMLKSEDLKYKRTFAKKIFYIAPIYILIQIVALNRYVFSNSMNWWSVSFMPFTIAILCTLISITEKKAGNYRTLKSKDINLKKMWISKILVISYYTFLASLMVILYLLTIKLVHHSSLVQVGPLFLGTFVIWITTLILIPICLFLSEAFGPFSSIFVTCIGIAGGILTVTGPNWYLCPWSLNMRLMCPILKLNPNGELLESTSNLLNASVIPVGLIVGIVGFIGLSLLTSLWFSKKEAR</sequence>
<organism evidence="2 3">
    <name type="scientific">Romboutsia sedimentorum</name>
    <dbReference type="NCBI Taxonomy" id="1368474"/>
    <lineage>
        <taxon>Bacteria</taxon>
        <taxon>Bacillati</taxon>
        <taxon>Bacillota</taxon>
        <taxon>Clostridia</taxon>
        <taxon>Peptostreptococcales</taxon>
        <taxon>Peptostreptococcaceae</taxon>
        <taxon>Romboutsia</taxon>
    </lineage>
</organism>
<proteinExistence type="predicted"/>
<keyword evidence="1" id="KW-0812">Transmembrane</keyword>
<accession>A0ABT7EBB6</accession>
<keyword evidence="3" id="KW-1185">Reference proteome</keyword>
<dbReference type="EMBL" id="JASKYM010000006">
    <property type="protein sequence ID" value="MDK2564227.1"/>
    <property type="molecule type" value="Genomic_DNA"/>
</dbReference>
<dbReference type="Proteomes" id="UP001301012">
    <property type="component" value="Unassembled WGS sequence"/>
</dbReference>
<dbReference type="RefSeq" id="WP_284133157.1">
    <property type="nucleotide sequence ID" value="NZ_JASKYM010000006.1"/>
</dbReference>
<name>A0ABT7EBB6_9FIRM</name>
<dbReference type="CDD" id="cd21807">
    <property type="entry name" value="ABC-2_lan_permease_MutE_EpiE-like"/>
    <property type="match status" value="1"/>
</dbReference>
<feature type="transmembrane region" description="Helical" evidence="1">
    <location>
        <begin position="46"/>
        <end position="66"/>
    </location>
</feature>
<feature type="transmembrane region" description="Helical" evidence="1">
    <location>
        <begin position="20"/>
        <end position="40"/>
    </location>
</feature>
<dbReference type="InterPro" id="IPR021205">
    <property type="entry name" value="Lanti_perm_SpaE/MutE/EpiE-like"/>
</dbReference>
<feature type="transmembrane region" description="Helical" evidence="1">
    <location>
        <begin position="212"/>
        <end position="235"/>
    </location>
</feature>
<comment type="caution">
    <text evidence="2">The sequence shown here is derived from an EMBL/GenBank/DDBJ whole genome shotgun (WGS) entry which is preliminary data.</text>
</comment>
<feature type="transmembrane region" description="Helical" evidence="1">
    <location>
        <begin position="87"/>
        <end position="111"/>
    </location>
</feature>
<gene>
    <name evidence="2" type="ORF">QOZ84_11760</name>
</gene>
<feature type="transmembrane region" description="Helical" evidence="1">
    <location>
        <begin position="154"/>
        <end position="178"/>
    </location>
</feature>
<reference evidence="2 3" key="1">
    <citation type="submission" date="2023-05" db="EMBL/GenBank/DDBJ databases">
        <title>Rombocin, a short stable natural nisin variant, displays selective antimicrobial activity against Listeria monocytogenes and employs dual mode of action to kill target bacterial strains.</title>
        <authorList>
            <person name="Wambui J."/>
            <person name="Stephan R."/>
            <person name="Kuipers O.P."/>
        </authorList>
    </citation>
    <scope>NUCLEOTIDE SEQUENCE [LARGE SCALE GENOMIC DNA]</scope>
    <source>
        <strain evidence="2 3">RC002</strain>
    </source>
</reference>
<protein>
    <submittedName>
        <fullName evidence="2">Lantibiotic immunity ABC transporter MutE/EpiE family permease subunit</fullName>
    </submittedName>
</protein>